<dbReference type="EMBL" id="CP002543">
    <property type="protein sequence ID" value="ADY73183.1"/>
    <property type="molecule type" value="Genomic_DNA"/>
</dbReference>
<reference evidence="2" key="2">
    <citation type="submission" date="2011-02" db="EMBL/GenBank/DDBJ databases">
        <title>The complete genome of Desulfurobacterium thermolithotrophum DSM 11699.</title>
        <authorList>
            <consortium name="US DOE Joint Genome Institute (JGI-PGF)"/>
            <person name="Lucas S."/>
            <person name="Copeland A."/>
            <person name="Lapidus A."/>
            <person name="Bruce D."/>
            <person name="Goodwin L."/>
            <person name="Pitluck S."/>
            <person name="Kyrpides N."/>
            <person name="Mavromatis K."/>
            <person name="Pagani I."/>
            <person name="Ivanova N."/>
            <person name="Mikhailova N."/>
            <person name="Daligault H."/>
            <person name="Detter J.C."/>
            <person name="Tapia R."/>
            <person name="Han C."/>
            <person name="Land M."/>
            <person name="Hauser L."/>
            <person name="Markowitz V."/>
            <person name="Cheng J.-F."/>
            <person name="Hugenholtz P."/>
            <person name="Woyke T."/>
            <person name="Wu D."/>
            <person name="Spring S."/>
            <person name="Brambilla E."/>
            <person name="Klenk H.-P."/>
            <person name="Eisen J.A."/>
        </authorList>
    </citation>
    <scope>NUCLEOTIDE SEQUENCE [LARGE SCALE GENOMIC DNA]</scope>
    <source>
        <strain evidence="2">DSM 11699 / BSA</strain>
    </source>
</reference>
<dbReference type="KEGG" id="dte:Dester_0532"/>
<proteinExistence type="predicted"/>
<sequence length="103" mass="11928">MAENFFRELMTDALAKSPEELSKVLGEPSKICDIFVQRIYKDESLQKFVWGVSVVIFEGDELVESSTYATFHRWNLAKKYAKALVDFFKQKGYETYLKGELGE</sequence>
<dbReference type="STRING" id="868864.Dester_0532"/>
<name>F0S2W1_DESTD</name>
<accession>F0S2W1</accession>
<evidence type="ECO:0000313" key="1">
    <source>
        <dbReference type="EMBL" id="ADY73183.1"/>
    </source>
</evidence>
<gene>
    <name evidence="1" type="ordered locus">Dester_0532</name>
</gene>
<protein>
    <submittedName>
        <fullName evidence="1">Uncharacterized protein</fullName>
    </submittedName>
</protein>
<dbReference type="InParanoid" id="F0S2W1"/>
<reference evidence="1 2" key="1">
    <citation type="journal article" date="2011" name="Stand. Genomic Sci.">
        <title>Complete genome sequence of the thermophilic sulfur-reducer Desulfurobacterium thermolithotrophum type strain (BSA(T)) from a deep-sea hydrothermal vent.</title>
        <authorList>
            <person name="Goker M."/>
            <person name="Daligault H."/>
            <person name="Mwirichia R."/>
            <person name="Lapidus A."/>
            <person name="Lucas S."/>
            <person name="Deshpande S."/>
            <person name="Pagani I."/>
            <person name="Tapia R."/>
            <person name="Cheng J.F."/>
            <person name="Goodwin L."/>
            <person name="Pitluck S."/>
            <person name="Liolios K."/>
            <person name="Ivanova N."/>
            <person name="Mavromatis K."/>
            <person name="Mikhailova N."/>
            <person name="Pati A."/>
            <person name="Chen A."/>
            <person name="Palaniappan K."/>
            <person name="Han C."/>
            <person name="Land M."/>
            <person name="Hauser L."/>
            <person name="Pan C."/>
            <person name="Brambilla E.M."/>
            <person name="Rohde M."/>
            <person name="Spring S."/>
            <person name="Sikorski J."/>
            <person name="Wirth R."/>
            <person name="Detter J.C."/>
            <person name="Woyke T."/>
            <person name="Bristow J."/>
            <person name="Eisen J.A."/>
            <person name="Markowitz V."/>
            <person name="Hugenholtz P."/>
            <person name="Kyrpides N.C."/>
            <person name="Klenk H.P."/>
        </authorList>
    </citation>
    <scope>NUCLEOTIDE SEQUENCE [LARGE SCALE GENOMIC DNA]</scope>
    <source>
        <strain evidence="2">DSM 11699 / BSA</strain>
    </source>
</reference>
<dbReference type="AlphaFoldDB" id="F0S2W1"/>
<organism evidence="1 2">
    <name type="scientific">Desulfurobacterium thermolithotrophum (strain DSM 11699 / BSA)</name>
    <dbReference type="NCBI Taxonomy" id="868864"/>
    <lineage>
        <taxon>Bacteria</taxon>
        <taxon>Pseudomonadati</taxon>
        <taxon>Aquificota</taxon>
        <taxon>Aquificia</taxon>
        <taxon>Desulfurobacteriales</taxon>
        <taxon>Desulfurobacteriaceae</taxon>
        <taxon>Desulfurobacterium</taxon>
    </lineage>
</organism>
<dbReference type="HOGENOM" id="CLU_2259271_0_0_0"/>
<evidence type="ECO:0000313" key="2">
    <source>
        <dbReference type="Proteomes" id="UP000007102"/>
    </source>
</evidence>
<dbReference type="eggNOG" id="ENOG50342X1">
    <property type="taxonomic scope" value="Bacteria"/>
</dbReference>
<keyword evidence="2" id="KW-1185">Reference proteome</keyword>
<dbReference type="RefSeq" id="WP_013638141.1">
    <property type="nucleotide sequence ID" value="NC_015185.1"/>
</dbReference>
<dbReference type="Proteomes" id="UP000007102">
    <property type="component" value="Chromosome"/>
</dbReference>